<reference evidence="1 2" key="1">
    <citation type="submission" date="2020-12" db="EMBL/GenBank/DDBJ databases">
        <title>FDA dAtabase for Regulatory Grade micrObial Sequences (FDA-ARGOS): Supporting development and validation of Infectious Disease Dx tests.</title>
        <authorList>
            <person name="Minogue T."/>
            <person name="Wolcott M."/>
            <person name="Wasieloski L."/>
            <person name="Aguilar W."/>
            <person name="Moore D."/>
            <person name="Jaissle J."/>
            <person name="Tallon L."/>
            <person name="Sadzewicz L."/>
            <person name="Zhao X."/>
            <person name="Boylan J."/>
            <person name="Ott S."/>
            <person name="Bowen H."/>
            <person name="Vavikolanu K."/>
            <person name="Mehta A."/>
            <person name="Aluvathingal J."/>
            <person name="Nadendla S."/>
            <person name="Yan Y."/>
            <person name="Sichtig H."/>
        </authorList>
    </citation>
    <scope>NUCLEOTIDE SEQUENCE [LARGE SCALE GENOMIC DNA]</scope>
    <source>
        <strain evidence="1 2">FDAARGOS_949</strain>
    </source>
</reference>
<proteinExistence type="predicted"/>
<sequence length="127" mass="14060">MQLDIPFYEGPEDALKAAVQALGGAKKIGPMLWPDKSTDTAARLLLDCLNPARSEKLDLSQTMMVFRLARDAGYFAPFQWFALEIGFEAKPANKAEEVNRITTVIERATSTLSNALRMLDRMQGPQG</sequence>
<gene>
    <name evidence="1" type="ORF">I6H06_13025</name>
</gene>
<dbReference type="EMBL" id="CP065601">
    <property type="protein sequence ID" value="QPQ93200.1"/>
    <property type="molecule type" value="Genomic_DNA"/>
</dbReference>
<dbReference type="Proteomes" id="UP000594892">
    <property type="component" value="Chromosome 2"/>
</dbReference>
<protein>
    <submittedName>
        <fullName evidence="1">Uncharacterized protein</fullName>
    </submittedName>
</protein>
<accession>A0AAP9Y315</accession>
<organism evidence="1 2">
    <name type="scientific">Burkholderia glumae</name>
    <name type="common">Pseudomonas glumae</name>
    <dbReference type="NCBI Taxonomy" id="337"/>
    <lineage>
        <taxon>Bacteria</taxon>
        <taxon>Pseudomonadati</taxon>
        <taxon>Pseudomonadota</taxon>
        <taxon>Betaproteobacteria</taxon>
        <taxon>Burkholderiales</taxon>
        <taxon>Burkholderiaceae</taxon>
        <taxon>Burkholderia</taxon>
    </lineage>
</organism>
<name>A0AAP9Y315_BURGL</name>
<evidence type="ECO:0000313" key="2">
    <source>
        <dbReference type="Proteomes" id="UP000594892"/>
    </source>
</evidence>
<dbReference type="RefSeq" id="WP_015876051.1">
    <property type="nucleotide sequence ID" value="NZ_CP033641.1"/>
</dbReference>
<dbReference type="GeneID" id="45698328"/>
<evidence type="ECO:0000313" key="1">
    <source>
        <dbReference type="EMBL" id="QPQ93200.1"/>
    </source>
</evidence>
<dbReference type="AlphaFoldDB" id="A0AAP9Y315"/>